<reference evidence="5 6" key="1">
    <citation type="submission" date="2018-11" db="EMBL/GenBank/DDBJ databases">
        <authorList>
            <person name="Criscuolo A."/>
        </authorList>
    </citation>
    <scope>NUCLEOTIDE SEQUENCE [LARGE SCALE GENOMIC DNA]</scope>
    <source>
        <strain evidence="5">ACIP111625</strain>
    </source>
</reference>
<dbReference type="AlphaFoldDB" id="A0A3P5WT44"/>
<evidence type="ECO:0000256" key="4">
    <source>
        <dbReference type="ARBA" id="ARBA00022833"/>
    </source>
</evidence>
<keyword evidence="2 5" id="KW-0808">Transferase</keyword>
<accession>A0A3P5WT44</accession>
<dbReference type="EMBL" id="UXAW01000041">
    <property type="protein sequence ID" value="VDC22370.1"/>
    <property type="molecule type" value="Genomic_DNA"/>
</dbReference>
<protein>
    <submittedName>
        <fullName evidence="5">3-keto-5-aminohexanoate cleavage enzyme</fullName>
        <ecNumber evidence="5">2.-.-.-</ecNumber>
    </submittedName>
</protein>
<gene>
    <name evidence="5" type="primary">kce_2</name>
    <name evidence="5" type="ORF">XINFAN_00771</name>
</gene>
<dbReference type="Pfam" id="PF05853">
    <property type="entry name" value="BKACE"/>
    <property type="match status" value="1"/>
</dbReference>
<dbReference type="InterPro" id="IPR013785">
    <property type="entry name" value="Aldolase_TIM"/>
</dbReference>
<evidence type="ECO:0000256" key="1">
    <source>
        <dbReference type="ARBA" id="ARBA00001947"/>
    </source>
</evidence>
<dbReference type="GO" id="GO:0043720">
    <property type="term" value="F:3-keto-5-aminohexanoate cleavage activity"/>
    <property type="evidence" value="ECO:0007669"/>
    <property type="project" value="InterPro"/>
</dbReference>
<dbReference type="Gene3D" id="3.20.20.70">
    <property type="entry name" value="Aldolase class I"/>
    <property type="match status" value="1"/>
</dbReference>
<evidence type="ECO:0000313" key="6">
    <source>
        <dbReference type="Proteomes" id="UP000277498"/>
    </source>
</evidence>
<dbReference type="EC" id="2.-.-.-" evidence="5"/>
<dbReference type="PANTHER" id="PTHR37418:SF2">
    <property type="entry name" value="3-KETO-5-AMINOHEXANOATE CLEAVAGE ENZYME"/>
    <property type="match status" value="1"/>
</dbReference>
<organism evidence="5 6">
    <name type="scientific">Pseudogemmobacter humi</name>
    <dbReference type="NCBI Taxonomy" id="2483812"/>
    <lineage>
        <taxon>Bacteria</taxon>
        <taxon>Pseudomonadati</taxon>
        <taxon>Pseudomonadota</taxon>
        <taxon>Alphaproteobacteria</taxon>
        <taxon>Rhodobacterales</taxon>
        <taxon>Paracoccaceae</taxon>
        <taxon>Pseudogemmobacter</taxon>
    </lineage>
</organism>
<dbReference type="Proteomes" id="UP000277498">
    <property type="component" value="Unassembled WGS sequence"/>
</dbReference>
<evidence type="ECO:0000256" key="2">
    <source>
        <dbReference type="ARBA" id="ARBA00022679"/>
    </source>
</evidence>
<dbReference type="GO" id="GO:0046872">
    <property type="term" value="F:metal ion binding"/>
    <property type="evidence" value="ECO:0007669"/>
    <property type="project" value="UniProtKB-KW"/>
</dbReference>
<keyword evidence="3" id="KW-0479">Metal-binding</keyword>
<name>A0A3P5WT44_9RHOB</name>
<evidence type="ECO:0000256" key="3">
    <source>
        <dbReference type="ARBA" id="ARBA00022723"/>
    </source>
</evidence>
<dbReference type="PANTHER" id="PTHR37418">
    <property type="entry name" value="3-KETO-5-AMINOHEXANOATE CLEAVAGE ENZYME-RELATED"/>
    <property type="match status" value="1"/>
</dbReference>
<keyword evidence="4" id="KW-0862">Zinc</keyword>
<dbReference type="InterPro" id="IPR008567">
    <property type="entry name" value="BKACE"/>
</dbReference>
<evidence type="ECO:0000313" key="5">
    <source>
        <dbReference type="EMBL" id="VDC22370.1"/>
    </source>
</evidence>
<dbReference type="RefSeq" id="WP_124085199.1">
    <property type="nucleotide sequence ID" value="NZ_UXAW01000041.1"/>
</dbReference>
<keyword evidence="6" id="KW-1185">Reference proteome</keyword>
<proteinExistence type="predicted"/>
<comment type="cofactor">
    <cofactor evidence="1">
        <name>Zn(2+)</name>
        <dbReference type="ChEBI" id="CHEBI:29105"/>
    </cofactor>
</comment>
<dbReference type="OrthoDB" id="9805277at2"/>
<sequence>MSAPVIITCAVTGGTDHAHKSAAVPVTPEAIAASALDAAEAGAAIVHIHVRDPVTTLASTDFALYEDVTRRIRQGRPDLIINLTTGPGAMVTADQIRDGQSGAAAIHTPESRVAHITRLRPEICSLDIAAMNFGDQMFLNSIPDLKVMARLIREAGVMPELEAFDLGHLGIISHFLAKDIVASPPLVQIGLGVLGGASPDAHSMSALVRMLPAGAAWAMFGVGRHQFPVATQAMLMGGHVRVGLEDNLWLEDGVLAESNAALVAKMVSIMRLLDRRPATTAEARAILGLRGA</sequence>